<evidence type="ECO:0000313" key="9">
    <source>
        <dbReference type="Proteomes" id="UP000216024"/>
    </source>
</evidence>
<name>A0A267MM24_9FIRM</name>
<evidence type="ECO:0000313" key="8">
    <source>
        <dbReference type="EMBL" id="PAB59810.1"/>
    </source>
</evidence>
<dbReference type="Gene3D" id="3.30.450.40">
    <property type="match status" value="1"/>
</dbReference>
<evidence type="ECO:0000256" key="5">
    <source>
        <dbReference type="ARBA" id="ARBA00070406"/>
    </source>
</evidence>
<feature type="domain" description="IclR-ED" evidence="7">
    <location>
        <begin position="79"/>
        <end position="261"/>
    </location>
</feature>
<accession>A0A267MM24</accession>
<keyword evidence="9" id="KW-1185">Reference proteome</keyword>
<dbReference type="Proteomes" id="UP000216024">
    <property type="component" value="Unassembled WGS sequence"/>
</dbReference>
<dbReference type="OrthoDB" id="9791752at2"/>
<gene>
    <name evidence="8" type="ORF">CCE28_07590</name>
</gene>
<evidence type="ECO:0000259" key="7">
    <source>
        <dbReference type="PROSITE" id="PS51078"/>
    </source>
</evidence>
<dbReference type="GO" id="GO:0003677">
    <property type="term" value="F:DNA binding"/>
    <property type="evidence" value="ECO:0007669"/>
    <property type="project" value="UniProtKB-KW"/>
</dbReference>
<dbReference type="Pfam" id="PF01614">
    <property type="entry name" value="IclR_C"/>
    <property type="match status" value="1"/>
</dbReference>
<evidence type="ECO:0000256" key="4">
    <source>
        <dbReference type="ARBA" id="ARBA00058938"/>
    </source>
</evidence>
<keyword evidence="3" id="KW-0804">Transcription</keyword>
<sequence length="261" mass="29265">MISSKSSNPRVIQSIQRALDIIDCFTKSDTELSLNEISKGLGLNKSTAHGIINTLHINGYIEQNSESGKYMLGKKFMMKGLLVSDSIAVRLKDIGIQYLKILTEKYSSTTHLFSYKNKVLSFVEKITPSNAYYIVSSVIGKEMPLHATASGKIVLAHMTESELENYLQGESLTKFTEKTLVDIDRLKEELERIISTEYCIEDEEVESGVFSISAPIYDNHKVFIGTISLTAPVGRVKDMTQEIVMDMKNSSKKITEELFNL</sequence>
<dbReference type="GO" id="GO:0045892">
    <property type="term" value="P:negative regulation of DNA-templated transcription"/>
    <property type="evidence" value="ECO:0007669"/>
    <property type="project" value="TreeGrafter"/>
</dbReference>
<comment type="caution">
    <text evidence="8">The sequence shown here is derived from an EMBL/GenBank/DDBJ whole genome shotgun (WGS) entry which is preliminary data.</text>
</comment>
<keyword evidence="1" id="KW-0805">Transcription regulation</keyword>
<dbReference type="InterPro" id="IPR029016">
    <property type="entry name" value="GAF-like_dom_sf"/>
</dbReference>
<evidence type="ECO:0000256" key="3">
    <source>
        <dbReference type="ARBA" id="ARBA00023163"/>
    </source>
</evidence>
<dbReference type="Gene3D" id="1.10.10.10">
    <property type="entry name" value="Winged helix-like DNA-binding domain superfamily/Winged helix DNA-binding domain"/>
    <property type="match status" value="1"/>
</dbReference>
<evidence type="ECO:0000259" key="6">
    <source>
        <dbReference type="PROSITE" id="PS51077"/>
    </source>
</evidence>
<dbReference type="PROSITE" id="PS51077">
    <property type="entry name" value="HTH_ICLR"/>
    <property type="match status" value="1"/>
</dbReference>
<dbReference type="AlphaFoldDB" id="A0A267MM24"/>
<dbReference type="SUPFAM" id="SSF55781">
    <property type="entry name" value="GAF domain-like"/>
    <property type="match status" value="1"/>
</dbReference>
<dbReference type="EMBL" id="NIBG01000005">
    <property type="protein sequence ID" value="PAB59810.1"/>
    <property type="molecule type" value="Genomic_DNA"/>
</dbReference>
<dbReference type="InterPro" id="IPR036388">
    <property type="entry name" value="WH-like_DNA-bd_sf"/>
</dbReference>
<protein>
    <recommendedName>
        <fullName evidence="5">Glycerol operon regulatory protein</fullName>
    </recommendedName>
</protein>
<dbReference type="Pfam" id="PF09339">
    <property type="entry name" value="HTH_IclR"/>
    <property type="match status" value="1"/>
</dbReference>
<dbReference type="PANTHER" id="PTHR30136">
    <property type="entry name" value="HELIX-TURN-HELIX TRANSCRIPTIONAL REGULATOR, ICLR FAMILY"/>
    <property type="match status" value="1"/>
</dbReference>
<feature type="domain" description="HTH iclR-type" evidence="6">
    <location>
        <begin position="12"/>
        <end position="74"/>
    </location>
</feature>
<dbReference type="InterPro" id="IPR036390">
    <property type="entry name" value="WH_DNA-bd_sf"/>
</dbReference>
<dbReference type="PROSITE" id="PS51078">
    <property type="entry name" value="ICLR_ED"/>
    <property type="match status" value="1"/>
</dbReference>
<dbReference type="PANTHER" id="PTHR30136:SF24">
    <property type="entry name" value="HTH-TYPE TRANSCRIPTIONAL REPRESSOR ALLR"/>
    <property type="match status" value="1"/>
</dbReference>
<evidence type="ECO:0000256" key="1">
    <source>
        <dbReference type="ARBA" id="ARBA00023015"/>
    </source>
</evidence>
<dbReference type="FunFam" id="1.10.10.10:FF:000056">
    <property type="entry name" value="IclR family transcriptional regulator"/>
    <property type="match status" value="1"/>
</dbReference>
<dbReference type="RefSeq" id="WP_095132599.1">
    <property type="nucleotide sequence ID" value="NZ_NIBG01000005.1"/>
</dbReference>
<comment type="function">
    <text evidence="4">May be an activator protein for the gylABX operon.</text>
</comment>
<dbReference type="InterPro" id="IPR014757">
    <property type="entry name" value="Tscrpt_reg_IclR_C"/>
</dbReference>
<dbReference type="GO" id="GO:0003700">
    <property type="term" value="F:DNA-binding transcription factor activity"/>
    <property type="evidence" value="ECO:0007669"/>
    <property type="project" value="TreeGrafter"/>
</dbReference>
<keyword evidence="2" id="KW-0238">DNA-binding</keyword>
<dbReference type="InterPro" id="IPR050707">
    <property type="entry name" value="HTH_MetabolicPath_Reg"/>
</dbReference>
<reference evidence="8 9" key="1">
    <citation type="submission" date="2017-06" db="EMBL/GenBank/DDBJ databases">
        <title>Draft genome sequence of anaerobic fermentative bacterium Anaeromicrobium sediminis DY2726D isolated from West Pacific Ocean sediments.</title>
        <authorList>
            <person name="Zeng X."/>
        </authorList>
    </citation>
    <scope>NUCLEOTIDE SEQUENCE [LARGE SCALE GENOMIC DNA]</scope>
    <source>
        <strain evidence="8 9">DY2726D</strain>
    </source>
</reference>
<dbReference type="InterPro" id="IPR005471">
    <property type="entry name" value="Tscrpt_reg_IclR_N"/>
</dbReference>
<dbReference type="SUPFAM" id="SSF46785">
    <property type="entry name" value="Winged helix' DNA-binding domain"/>
    <property type="match status" value="1"/>
</dbReference>
<evidence type="ECO:0000256" key="2">
    <source>
        <dbReference type="ARBA" id="ARBA00023125"/>
    </source>
</evidence>
<organism evidence="8 9">
    <name type="scientific">Anaeromicrobium sediminis</name>
    <dbReference type="NCBI Taxonomy" id="1478221"/>
    <lineage>
        <taxon>Bacteria</taxon>
        <taxon>Bacillati</taxon>
        <taxon>Bacillota</taxon>
        <taxon>Clostridia</taxon>
        <taxon>Peptostreptococcales</taxon>
        <taxon>Thermotaleaceae</taxon>
        <taxon>Anaeromicrobium</taxon>
    </lineage>
</organism>
<dbReference type="SMART" id="SM00346">
    <property type="entry name" value="HTH_ICLR"/>
    <property type="match status" value="1"/>
</dbReference>
<proteinExistence type="predicted"/>